<keyword evidence="1" id="KW-0812">Transmembrane</keyword>
<organism evidence="2 3">
    <name type="scientific">Streptomyces camelliae</name>
    <dbReference type="NCBI Taxonomy" id="3004093"/>
    <lineage>
        <taxon>Bacteria</taxon>
        <taxon>Bacillati</taxon>
        <taxon>Actinomycetota</taxon>
        <taxon>Actinomycetes</taxon>
        <taxon>Kitasatosporales</taxon>
        <taxon>Streptomycetaceae</taxon>
        <taxon>Streptomyces</taxon>
    </lineage>
</organism>
<dbReference type="EMBL" id="CP115300">
    <property type="protein sequence ID" value="WBO62502.1"/>
    <property type="molecule type" value="Genomic_DNA"/>
</dbReference>
<feature type="transmembrane region" description="Helical" evidence="1">
    <location>
        <begin position="46"/>
        <end position="66"/>
    </location>
</feature>
<reference evidence="2 3" key="1">
    <citation type="submission" date="2022-12" db="EMBL/GenBank/DDBJ databases">
        <authorList>
            <person name="Mo P."/>
        </authorList>
    </citation>
    <scope>NUCLEOTIDE SEQUENCE [LARGE SCALE GENOMIC DNA]</scope>
    <source>
        <strain evidence="2 3">HUAS 2-6</strain>
    </source>
</reference>
<evidence type="ECO:0000313" key="2">
    <source>
        <dbReference type="EMBL" id="WBO62502.1"/>
    </source>
</evidence>
<name>A0ABY7NYF2_9ACTN</name>
<keyword evidence="3" id="KW-1185">Reference proteome</keyword>
<evidence type="ECO:0008006" key="4">
    <source>
        <dbReference type="Google" id="ProtNLM"/>
    </source>
</evidence>
<protein>
    <recommendedName>
        <fullName evidence="4">Holin</fullName>
    </recommendedName>
</protein>
<feature type="transmembrane region" description="Helical" evidence="1">
    <location>
        <begin position="12"/>
        <end position="34"/>
    </location>
</feature>
<sequence>MGAKDLTAIETTRAWTGLLVVLVGDVAIAVGAIWVTISTASGTEAVSILTSAFTAITAITTAYFGIRAATNSAQSAVAAVKSLHPDDEPKVGGPEN</sequence>
<proteinExistence type="predicted"/>
<keyword evidence="1" id="KW-1133">Transmembrane helix</keyword>
<accession>A0ABY7NYF2</accession>
<evidence type="ECO:0000313" key="3">
    <source>
        <dbReference type="Proteomes" id="UP001212326"/>
    </source>
</evidence>
<evidence type="ECO:0000256" key="1">
    <source>
        <dbReference type="SAM" id="Phobius"/>
    </source>
</evidence>
<gene>
    <name evidence="2" type="ORF">O1G22_06550</name>
</gene>
<dbReference type="RefSeq" id="WP_270080435.1">
    <property type="nucleotide sequence ID" value="NZ_CP115300.1"/>
</dbReference>
<dbReference type="Proteomes" id="UP001212326">
    <property type="component" value="Chromosome"/>
</dbReference>
<keyword evidence="1" id="KW-0472">Membrane</keyword>